<organism evidence="8 9">
    <name type="scientific">Dethiosulfatarculus sandiegensis</name>
    <dbReference type="NCBI Taxonomy" id="1429043"/>
    <lineage>
        <taxon>Bacteria</taxon>
        <taxon>Pseudomonadati</taxon>
        <taxon>Thermodesulfobacteriota</taxon>
        <taxon>Desulfarculia</taxon>
        <taxon>Desulfarculales</taxon>
        <taxon>Desulfarculaceae</taxon>
        <taxon>Dethiosulfatarculus</taxon>
    </lineage>
</organism>
<dbReference type="Proteomes" id="UP000032233">
    <property type="component" value="Unassembled WGS sequence"/>
</dbReference>
<feature type="domain" description="ResB-like" evidence="7">
    <location>
        <begin position="19"/>
        <end position="297"/>
    </location>
</feature>
<keyword evidence="9" id="KW-1185">Reference proteome</keyword>
<evidence type="ECO:0000256" key="2">
    <source>
        <dbReference type="ARBA" id="ARBA00022692"/>
    </source>
</evidence>
<sequence length="446" mass="49513">MKGKNSSAMQKFWNFLASVKLSFFLLLILAAMSILGTVIPQNEHASVYINHFGQAHGGFILALGLDDMYHTSWFLTLMAALGANLVVCSLDRLPKTLKIIKKDPNEEINRKRKADETLSIEAGAQETAEKAAALLKVKLGKVFQNTRPEDQARLLFAQKGAWSRFGVYGVHFSILIIFAGAVVGSIWGFSGRVNISQGATVSSISLNNGKPHKLGFSVRLDKTQTTYYQKHKNMPSEYRSDVTFLKKDQEAANAVLRVNHPAEFEGIVFYLSTIGESPQKLLVKFTRDGKTQEVSLLHRRWTDLPGGGKAGVMEFRKHIHMGKMYSGPFARIAYLPGNNEKPVVLPAFKGKGMPSKGPVEFDIVEAKTAPYSGFSVKYDPGVWFIWVGCTLMVLGFFVTFYSSHKKMWIRVIPKGDDSCRVEICASANKNKIGVKRLAQKLAQALK</sequence>
<dbReference type="AlphaFoldDB" id="A0A0D2K1Z0"/>
<feature type="transmembrane region" description="Helical" evidence="6">
    <location>
        <begin position="73"/>
        <end position="93"/>
    </location>
</feature>
<dbReference type="STRING" id="1429043.X474_02330"/>
<dbReference type="PANTHER" id="PTHR31566">
    <property type="entry name" value="CYTOCHROME C BIOGENESIS PROTEIN CCS1, CHLOROPLASTIC"/>
    <property type="match status" value="1"/>
</dbReference>
<comment type="caution">
    <text evidence="8">The sequence shown here is derived from an EMBL/GenBank/DDBJ whole genome shotgun (WGS) entry which is preliminary data.</text>
</comment>
<dbReference type="InParanoid" id="A0A0D2K1Z0"/>
<dbReference type="InterPro" id="IPR023494">
    <property type="entry name" value="Cyt_c_bgen_Ccs1/CcsB/ResB"/>
</dbReference>
<keyword evidence="5 6" id="KW-0472">Membrane</keyword>
<dbReference type="EMBL" id="AZAC01000002">
    <property type="protein sequence ID" value="KIX15695.1"/>
    <property type="molecule type" value="Genomic_DNA"/>
</dbReference>
<keyword evidence="4 6" id="KW-1133">Transmembrane helix</keyword>
<keyword evidence="2 6" id="KW-0812">Transmembrane</keyword>
<feature type="domain" description="ResB-like" evidence="7">
    <location>
        <begin position="358"/>
        <end position="436"/>
    </location>
</feature>
<evidence type="ECO:0000256" key="3">
    <source>
        <dbReference type="ARBA" id="ARBA00022748"/>
    </source>
</evidence>
<dbReference type="OrthoDB" id="9770923at2"/>
<protein>
    <recommendedName>
        <fullName evidence="7">ResB-like domain-containing protein</fullName>
    </recommendedName>
</protein>
<dbReference type="GO" id="GO:0016020">
    <property type="term" value="C:membrane"/>
    <property type="evidence" value="ECO:0007669"/>
    <property type="project" value="UniProtKB-SubCell"/>
</dbReference>
<dbReference type="GO" id="GO:0017004">
    <property type="term" value="P:cytochrome complex assembly"/>
    <property type="evidence" value="ECO:0007669"/>
    <property type="project" value="UniProtKB-KW"/>
</dbReference>
<evidence type="ECO:0000256" key="6">
    <source>
        <dbReference type="SAM" id="Phobius"/>
    </source>
</evidence>
<comment type="subcellular location">
    <subcellularLocation>
        <location evidence="1">Membrane</location>
        <topology evidence="1">Multi-pass membrane protein</topology>
    </subcellularLocation>
</comment>
<name>A0A0D2K1Z0_9BACT</name>
<evidence type="ECO:0000256" key="1">
    <source>
        <dbReference type="ARBA" id="ARBA00004141"/>
    </source>
</evidence>
<keyword evidence="3" id="KW-0201">Cytochrome c-type biogenesis</keyword>
<evidence type="ECO:0000256" key="5">
    <source>
        <dbReference type="ARBA" id="ARBA00023136"/>
    </source>
</evidence>
<evidence type="ECO:0000256" key="4">
    <source>
        <dbReference type="ARBA" id="ARBA00022989"/>
    </source>
</evidence>
<evidence type="ECO:0000313" key="8">
    <source>
        <dbReference type="EMBL" id="KIX15695.1"/>
    </source>
</evidence>
<feature type="transmembrane region" description="Helical" evidence="6">
    <location>
        <begin position="12"/>
        <end position="39"/>
    </location>
</feature>
<dbReference type="InterPro" id="IPR007816">
    <property type="entry name" value="ResB-like_domain"/>
</dbReference>
<dbReference type="PANTHER" id="PTHR31566:SF0">
    <property type="entry name" value="CYTOCHROME C BIOGENESIS PROTEIN CCS1, CHLOROPLASTIC"/>
    <property type="match status" value="1"/>
</dbReference>
<dbReference type="Pfam" id="PF05140">
    <property type="entry name" value="ResB"/>
    <property type="match status" value="2"/>
</dbReference>
<dbReference type="RefSeq" id="WP_044346456.1">
    <property type="nucleotide sequence ID" value="NZ_AZAC01000002.1"/>
</dbReference>
<reference evidence="8 9" key="1">
    <citation type="submission" date="2013-11" db="EMBL/GenBank/DDBJ databases">
        <title>Metagenomic analysis of a methanogenic consortium involved in long chain n-alkane degradation.</title>
        <authorList>
            <person name="Davidova I.A."/>
            <person name="Callaghan A.V."/>
            <person name="Wawrik B."/>
            <person name="Pruitt S."/>
            <person name="Marks C."/>
            <person name="Duncan K.E."/>
            <person name="Suflita J.M."/>
        </authorList>
    </citation>
    <scope>NUCLEOTIDE SEQUENCE [LARGE SCALE GENOMIC DNA]</scope>
    <source>
        <strain evidence="8 9">SPR</strain>
    </source>
</reference>
<gene>
    <name evidence="8" type="ORF">X474_02330</name>
</gene>
<feature type="transmembrane region" description="Helical" evidence="6">
    <location>
        <begin position="383"/>
        <end position="401"/>
    </location>
</feature>
<evidence type="ECO:0000313" key="9">
    <source>
        <dbReference type="Proteomes" id="UP000032233"/>
    </source>
</evidence>
<accession>A0A0D2K1Z0</accession>
<feature type="transmembrane region" description="Helical" evidence="6">
    <location>
        <begin position="165"/>
        <end position="189"/>
    </location>
</feature>
<evidence type="ECO:0000259" key="7">
    <source>
        <dbReference type="Pfam" id="PF05140"/>
    </source>
</evidence>
<proteinExistence type="predicted"/>